<dbReference type="Pfam" id="PF02743">
    <property type="entry name" value="dCache_1"/>
    <property type="match status" value="1"/>
</dbReference>
<keyword evidence="4" id="KW-0808">Transferase</keyword>
<dbReference type="GO" id="GO:0000155">
    <property type="term" value="F:phosphorelay sensor kinase activity"/>
    <property type="evidence" value="ECO:0007669"/>
    <property type="project" value="InterPro"/>
</dbReference>
<sequence length="589" mass="67436">MRDLSIKYKIILSVIVFVVIFTILNTYQWNSRVTSDTEASATSYMNEMLKVTNDNFEVSLRDVDHIVTMLSINPDIINAFSSSGYSSQIDFLKDERKIESLIANELNFKRYLSGLMVTDLAGRMTGAGDFMRFDDVKTQSWYSDVLQSKGRKLIIGPYSYINGVVEFKNPQSKDSVISIVRPIVKEDKVIGFVKADIRFNLLLDIFNVNLKDNASIIMLNRNGGWILKPPSELEPFILPEAVMKAWESKQEYKNNIYLDIAGEDTLAIFNHSSFTDWTTVGLIPKTKLLEGIHKTQRANLLFTSFLALISFAILYGIILILTRNLLLLSKAMKKIDRGNLDIAIQIKSQDEVGQLYNQFNRMVQRIQDLVESTAHNESEKRVAEMKALQAQINPHFLYNTLNTIKFLAQLQGAEGIRDVSESLATLMHVNMDSRRMITVREEVEYLTNYLRIQEYKYNSKFISRISVENEIENARILKLLLQPIVENALRHGIGQMKGQGILVVRIYKSNDSLMIDIEDNGVGMDEERIMEIMHDDLNNKSIGIVNVRKRLSLYYGELASFNIVSEKYYFTHVKITQPYIVEIEEGTDG</sequence>
<dbReference type="SUPFAM" id="SSF158472">
    <property type="entry name" value="HAMP domain-like"/>
    <property type="match status" value="1"/>
</dbReference>
<keyword evidence="9 12" id="KW-1133">Transmembrane helix</keyword>
<keyword evidence="11 12" id="KW-0472">Membrane</keyword>
<evidence type="ECO:0000256" key="8">
    <source>
        <dbReference type="ARBA" id="ARBA00022840"/>
    </source>
</evidence>
<dbReference type="Pfam" id="PF02518">
    <property type="entry name" value="HATPase_c"/>
    <property type="match status" value="1"/>
</dbReference>
<dbReference type="Proteomes" id="UP000078454">
    <property type="component" value="Unassembled WGS sequence"/>
</dbReference>
<comment type="subcellular location">
    <subcellularLocation>
        <location evidence="1">Cell membrane</location>
        <topology evidence="1">Multi-pass membrane protein</topology>
    </subcellularLocation>
</comment>
<dbReference type="GO" id="GO:0005524">
    <property type="term" value="F:ATP binding"/>
    <property type="evidence" value="ECO:0007669"/>
    <property type="project" value="UniProtKB-KW"/>
</dbReference>
<evidence type="ECO:0000256" key="6">
    <source>
        <dbReference type="ARBA" id="ARBA00022741"/>
    </source>
</evidence>
<keyword evidence="8" id="KW-0067">ATP-binding</keyword>
<evidence type="ECO:0000256" key="2">
    <source>
        <dbReference type="ARBA" id="ARBA00022475"/>
    </source>
</evidence>
<feature type="transmembrane region" description="Helical" evidence="12">
    <location>
        <begin position="6"/>
        <end position="24"/>
    </location>
</feature>
<evidence type="ECO:0000313" key="15">
    <source>
        <dbReference type="Proteomes" id="UP000078454"/>
    </source>
</evidence>
<keyword evidence="10" id="KW-0902">Two-component regulatory system</keyword>
<dbReference type="PROSITE" id="PS50885">
    <property type="entry name" value="HAMP"/>
    <property type="match status" value="1"/>
</dbReference>
<name>A0A198AAD1_9BACL</name>
<protein>
    <recommendedName>
        <fullName evidence="13">HAMP domain-containing protein</fullName>
    </recommendedName>
</protein>
<keyword evidence="15" id="KW-1185">Reference proteome</keyword>
<dbReference type="InterPro" id="IPR010559">
    <property type="entry name" value="Sig_transdc_His_kin_internal"/>
</dbReference>
<feature type="transmembrane region" description="Helical" evidence="12">
    <location>
        <begin position="300"/>
        <end position="321"/>
    </location>
</feature>
<evidence type="ECO:0000256" key="9">
    <source>
        <dbReference type="ARBA" id="ARBA00022989"/>
    </source>
</evidence>
<evidence type="ECO:0000256" key="11">
    <source>
        <dbReference type="ARBA" id="ARBA00023136"/>
    </source>
</evidence>
<comment type="caution">
    <text evidence="14">The sequence shown here is derived from an EMBL/GenBank/DDBJ whole genome shotgun (WGS) entry which is preliminary data.</text>
</comment>
<evidence type="ECO:0000256" key="3">
    <source>
        <dbReference type="ARBA" id="ARBA00022553"/>
    </source>
</evidence>
<gene>
    <name evidence="14" type="ORF">A8708_28860</name>
</gene>
<evidence type="ECO:0000256" key="7">
    <source>
        <dbReference type="ARBA" id="ARBA00022777"/>
    </source>
</evidence>
<dbReference type="InterPro" id="IPR050640">
    <property type="entry name" value="Bact_2-comp_sensor_kinase"/>
</dbReference>
<reference evidence="14 15" key="1">
    <citation type="submission" date="2016-05" db="EMBL/GenBank/DDBJ databases">
        <title>Paenibacillus sp. 1ZS3-15 nov., isolated from the rhizosphere soil.</title>
        <authorList>
            <person name="Zhang X.X."/>
            <person name="Zhang J."/>
        </authorList>
    </citation>
    <scope>NUCLEOTIDE SEQUENCE [LARGE SCALE GENOMIC DNA]</scope>
    <source>
        <strain evidence="14 15">1ZS3-15</strain>
    </source>
</reference>
<proteinExistence type="predicted"/>
<dbReference type="CDD" id="cd06225">
    <property type="entry name" value="HAMP"/>
    <property type="match status" value="1"/>
</dbReference>
<organism evidence="14 15">
    <name type="scientific">Paenibacillus oryzisoli</name>
    <dbReference type="NCBI Taxonomy" id="1850517"/>
    <lineage>
        <taxon>Bacteria</taxon>
        <taxon>Bacillati</taxon>
        <taxon>Bacillota</taxon>
        <taxon>Bacilli</taxon>
        <taxon>Bacillales</taxon>
        <taxon>Paenibacillaceae</taxon>
        <taxon>Paenibacillus</taxon>
    </lineage>
</organism>
<dbReference type="PANTHER" id="PTHR34220">
    <property type="entry name" value="SENSOR HISTIDINE KINASE YPDA"/>
    <property type="match status" value="1"/>
</dbReference>
<dbReference type="STRING" id="1850517.A8708_28860"/>
<dbReference type="InterPro" id="IPR003660">
    <property type="entry name" value="HAMP_dom"/>
</dbReference>
<dbReference type="PANTHER" id="PTHR34220:SF11">
    <property type="entry name" value="SENSOR PROTEIN KINASE HPTS"/>
    <property type="match status" value="1"/>
</dbReference>
<keyword evidence="7" id="KW-0418">Kinase</keyword>
<dbReference type="SUPFAM" id="SSF55874">
    <property type="entry name" value="ATPase domain of HSP90 chaperone/DNA topoisomerase II/histidine kinase"/>
    <property type="match status" value="1"/>
</dbReference>
<dbReference type="GO" id="GO:0005886">
    <property type="term" value="C:plasma membrane"/>
    <property type="evidence" value="ECO:0007669"/>
    <property type="project" value="UniProtKB-SubCell"/>
</dbReference>
<accession>A0A198AAD1</accession>
<dbReference type="Pfam" id="PF00672">
    <property type="entry name" value="HAMP"/>
    <property type="match status" value="1"/>
</dbReference>
<dbReference type="InterPro" id="IPR033479">
    <property type="entry name" value="dCache_1"/>
</dbReference>
<evidence type="ECO:0000256" key="5">
    <source>
        <dbReference type="ARBA" id="ARBA00022692"/>
    </source>
</evidence>
<dbReference type="SMART" id="SM00304">
    <property type="entry name" value="HAMP"/>
    <property type="match status" value="1"/>
</dbReference>
<evidence type="ECO:0000256" key="12">
    <source>
        <dbReference type="SAM" id="Phobius"/>
    </source>
</evidence>
<evidence type="ECO:0000259" key="13">
    <source>
        <dbReference type="PROSITE" id="PS50885"/>
    </source>
</evidence>
<evidence type="ECO:0000256" key="4">
    <source>
        <dbReference type="ARBA" id="ARBA00022679"/>
    </source>
</evidence>
<dbReference type="InterPro" id="IPR036890">
    <property type="entry name" value="HATPase_C_sf"/>
</dbReference>
<dbReference type="OrthoDB" id="9776552at2"/>
<evidence type="ECO:0000256" key="10">
    <source>
        <dbReference type="ARBA" id="ARBA00023012"/>
    </source>
</evidence>
<keyword evidence="2" id="KW-1003">Cell membrane</keyword>
<dbReference type="Gene3D" id="3.30.450.20">
    <property type="entry name" value="PAS domain"/>
    <property type="match status" value="2"/>
</dbReference>
<dbReference type="RefSeq" id="WP_068665172.1">
    <property type="nucleotide sequence ID" value="NZ_LYPB01000069.1"/>
</dbReference>
<feature type="domain" description="HAMP" evidence="13">
    <location>
        <begin position="319"/>
        <end position="371"/>
    </location>
</feature>
<keyword evidence="5 12" id="KW-0812">Transmembrane</keyword>
<evidence type="ECO:0000313" key="14">
    <source>
        <dbReference type="EMBL" id="OAS18021.1"/>
    </source>
</evidence>
<dbReference type="InterPro" id="IPR003594">
    <property type="entry name" value="HATPase_dom"/>
</dbReference>
<keyword evidence="3" id="KW-0597">Phosphoprotein</keyword>
<dbReference type="EMBL" id="LYPB01000069">
    <property type="protein sequence ID" value="OAS18021.1"/>
    <property type="molecule type" value="Genomic_DNA"/>
</dbReference>
<dbReference type="Gene3D" id="6.10.340.10">
    <property type="match status" value="1"/>
</dbReference>
<evidence type="ECO:0000256" key="1">
    <source>
        <dbReference type="ARBA" id="ARBA00004651"/>
    </source>
</evidence>
<keyword evidence="6" id="KW-0547">Nucleotide-binding</keyword>
<dbReference type="Gene3D" id="3.30.565.10">
    <property type="entry name" value="Histidine kinase-like ATPase, C-terminal domain"/>
    <property type="match status" value="1"/>
</dbReference>
<dbReference type="Pfam" id="PF06580">
    <property type="entry name" value="His_kinase"/>
    <property type="match status" value="1"/>
</dbReference>
<dbReference type="AlphaFoldDB" id="A0A198AAD1"/>